<dbReference type="EMBL" id="CAUYUJ010006460">
    <property type="protein sequence ID" value="CAK0817433.1"/>
    <property type="molecule type" value="Genomic_DNA"/>
</dbReference>
<keyword evidence="8" id="KW-1185">Reference proteome</keyword>
<comment type="similarity">
    <text evidence="1">Belongs to the tubulin family.</text>
</comment>
<evidence type="ECO:0000256" key="5">
    <source>
        <dbReference type="SAM" id="MobiDB-lite"/>
    </source>
</evidence>
<evidence type="ECO:0000256" key="3">
    <source>
        <dbReference type="ARBA" id="ARBA00022741"/>
    </source>
</evidence>
<keyword evidence="2" id="KW-0493">Microtubule</keyword>
<feature type="domain" description="Tubulin/FtsZ GTPase" evidence="6">
    <location>
        <begin position="2"/>
        <end position="71"/>
    </location>
</feature>
<dbReference type="Pfam" id="PF00091">
    <property type="entry name" value="Tubulin"/>
    <property type="match status" value="1"/>
</dbReference>
<sequence>EGAANNFARGHVAIGEETVDPVPDRIRKPADSCTCLQGAMINSALGGGAGSGLGCLMREHLSVDYREDLVGTPPAHPPHAPSNALAVSAEKAHREQSSVAEITTSVFGPASTFAKRDPAPRQAWRFAGGFAGYPPGWKGHRRRVVDAADETLAGAVPGWSSISKNRYLLTRADANEVPRTFSPPGSSERGGQCTSRAKTCREFTGGSQPDRRVDQPTYKFRPTGMPICGPSRWFTVTADYEEVGIETAEGEGEEEGYSDEFWAGCRT</sequence>
<name>A0ABN9RI63_9DINO</name>
<evidence type="ECO:0000313" key="7">
    <source>
        <dbReference type="EMBL" id="CAK0817433.1"/>
    </source>
</evidence>
<evidence type="ECO:0000313" key="8">
    <source>
        <dbReference type="Proteomes" id="UP001189429"/>
    </source>
</evidence>
<feature type="compositionally biased region" description="Acidic residues" evidence="5">
    <location>
        <begin position="248"/>
        <end position="258"/>
    </location>
</feature>
<dbReference type="SUPFAM" id="SSF52490">
    <property type="entry name" value="Tubulin nucleotide-binding domain-like"/>
    <property type="match status" value="1"/>
</dbReference>
<evidence type="ECO:0000259" key="6">
    <source>
        <dbReference type="Pfam" id="PF00091"/>
    </source>
</evidence>
<evidence type="ECO:0000256" key="1">
    <source>
        <dbReference type="ARBA" id="ARBA00009636"/>
    </source>
</evidence>
<feature type="non-terminal residue" evidence="7">
    <location>
        <position position="1"/>
    </location>
</feature>
<dbReference type="InterPro" id="IPR000217">
    <property type="entry name" value="Tubulin"/>
</dbReference>
<dbReference type="Proteomes" id="UP001189429">
    <property type="component" value="Unassembled WGS sequence"/>
</dbReference>
<keyword evidence="3" id="KW-0547">Nucleotide-binding</keyword>
<feature type="region of interest" description="Disordered" evidence="5">
    <location>
        <begin position="248"/>
        <end position="267"/>
    </location>
</feature>
<organism evidence="7 8">
    <name type="scientific">Prorocentrum cordatum</name>
    <dbReference type="NCBI Taxonomy" id="2364126"/>
    <lineage>
        <taxon>Eukaryota</taxon>
        <taxon>Sar</taxon>
        <taxon>Alveolata</taxon>
        <taxon>Dinophyceae</taxon>
        <taxon>Prorocentrales</taxon>
        <taxon>Prorocentraceae</taxon>
        <taxon>Prorocentrum</taxon>
    </lineage>
</organism>
<evidence type="ECO:0000256" key="4">
    <source>
        <dbReference type="ARBA" id="ARBA00023134"/>
    </source>
</evidence>
<protein>
    <recommendedName>
        <fullName evidence="6">Tubulin/FtsZ GTPase domain-containing protein</fullName>
    </recommendedName>
</protein>
<comment type="caution">
    <text evidence="7">The sequence shown here is derived from an EMBL/GenBank/DDBJ whole genome shotgun (WGS) entry which is preliminary data.</text>
</comment>
<feature type="region of interest" description="Disordered" evidence="5">
    <location>
        <begin position="71"/>
        <end position="92"/>
    </location>
</feature>
<dbReference type="InterPro" id="IPR036525">
    <property type="entry name" value="Tubulin/FtsZ_GTPase_sf"/>
</dbReference>
<evidence type="ECO:0000256" key="2">
    <source>
        <dbReference type="ARBA" id="ARBA00022701"/>
    </source>
</evidence>
<keyword evidence="4" id="KW-0342">GTP-binding</keyword>
<feature type="region of interest" description="Disordered" evidence="5">
    <location>
        <begin position="202"/>
        <end position="221"/>
    </location>
</feature>
<proteinExistence type="inferred from homology"/>
<dbReference type="PANTHER" id="PTHR11588">
    <property type="entry name" value="TUBULIN"/>
    <property type="match status" value="1"/>
</dbReference>
<gene>
    <name evidence="7" type="ORF">PCOR1329_LOCUS20060</name>
</gene>
<reference evidence="7" key="1">
    <citation type="submission" date="2023-10" db="EMBL/GenBank/DDBJ databases">
        <authorList>
            <person name="Chen Y."/>
            <person name="Shah S."/>
            <person name="Dougan E. K."/>
            <person name="Thang M."/>
            <person name="Chan C."/>
        </authorList>
    </citation>
    <scope>NUCLEOTIDE SEQUENCE [LARGE SCALE GENOMIC DNA]</scope>
</reference>
<dbReference type="PRINTS" id="PR01161">
    <property type="entry name" value="TUBULIN"/>
</dbReference>
<accession>A0ABN9RI63</accession>
<dbReference type="Gene3D" id="3.40.50.1440">
    <property type="entry name" value="Tubulin/FtsZ, GTPase domain"/>
    <property type="match status" value="1"/>
</dbReference>
<dbReference type="InterPro" id="IPR003008">
    <property type="entry name" value="Tubulin_FtsZ_GTPase"/>
</dbReference>